<name>A4TW24_9PROT</name>
<dbReference type="InterPro" id="IPR000523">
    <property type="entry name" value="Mg_chelatse_chII-like_cat_dom"/>
</dbReference>
<protein>
    <recommendedName>
        <fullName evidence="1">Magnesium chelatase ChlI-like catalytic domain-containing protein</fullName>
    </recommendedName>
</protein>
<evidence type="ECO:0000259" key="1">
    <source>
        <dbReference type="Pfam" id="PF01078"/>
    </source>
</evidence>
<dbReference type="Pfam" id="PF01078">
    <property type="entry name" value="Mg_chelatase"/>
    <property type="match status" value="1"/>
</dbReference>
<gene>
    <name evidence="2" type="ORF">MGR_0799</name>
</gene>
<evidence type="ECO:0000313" key="2">
    <source>
        <dbReference type="EMBL" id="CAM74831.1"/>
    </source>
</evidence>
<dbReference type="AlphaFoldDB" id="A4TW24"/>
<dbReference type="GO" id="GO:0005524">
    <property type="term" value="F:ATP binding"/>
    <property type="evidence" value="ECO:0007669"/>
    <property type="project" value="InterPro"/>
</dbReference>
<sequence>MTTHAPTIAFAGIDVQVQIVNGLPSRLACWQPRGHCRRMKVVGYGFLDGSLAPVAGVLSPSVPMLAEGDEKVLDPKDIKGQESAKRALEVAAAGGHNLLMWGPITLTIPVTDALSAREPTHGIL</sequence>
<proteinExistence type="predicted"/>
<dbReference type="InterPro" id="IPR027417">
    <property type="entry name" value="P-loop_NTPase"/>
</dbReference>
<organism evidence="2">
    <name type="scientific">Magnetospirillum gryphiswaldense</name>
    <dbReference type="NCBI Taxonomy" id="55518"/>
    <lineage>
        <taxon>Bacteria</taxon>
        <taxon>Pseudomonadati</taxon>
        <taxon>Pseudomonadota</taxon>
        <taxon>Alphaproteobacteria</taxon>
        <taxon>Rhodospirillales</taxon>
        <taxon>Rhodospirillaceae</taxon>
        <taxon>Magnetospirillum</taxon>
    </lineage>
</organism>
<dbReference type="Gene3D" id="3.40.50.300">
    <property type="entry name" value="P-loop containing nucleotide triphosphate hydrolases"/>
    <property type="match status" value="1"/>
</dbReference>
<dbReference type="EMBL" id="CU459003">
    <property type="protein sequence ID" value="CAM74831.1"/>
    <property type="molecule type" value="Genomic_DNA"/>
</dbReference>
<feature type="domain" description="Magnesium chelatase ChlI-like catalytic" evidence="1">
    <location>
        <begin position="75"/>
        <end position="103"/>
    </location>
</feature>
<reference evidence="2" key="1">
    <citation type="journal article" date="2007" name="J. Bacteriol.">
        <title>Comparative genome analysis of four magnetotactic bacteria reveals a complex set of group-specific genes implicated in magnetosome biomineralization and function.</title>
        <authorList>
            <person name="Richter M."/>
            <person name="Kube M."/>
            <person name="Bazylinski D.A."/>
            <person name="Lombardot T."/>
            <person name="Gloeckner F.O."/>
            <person name="Reinhardt R."/>
            <person name="Schueler D."/>
        </authorList>
    </citation>
    <scope>NUCLEOTIDE SEQUENCE</scope>
    <source>
        <strain evidence="2">MSR-1</strain>
    </source>
</reference>
<accession>A4TW24</accession>